<dbReference type="AlphaFoldDB" id="A0A915CZ38"/>
<keyword evidence="2 5" id="KW-0812">Transmembrane</keyword>
<evidence type="ECO:0000256" key="1">
    <source>
        <dbReference type="ARBA" id="ARBA00004370"/>
    </source>
</evidence>
<feature type="transmembrane region" description="Helical" evidence="5">
    <location>
        <begin position="346"/>
        <end position="369"/>
    </location>
</feature>
<keyword evidence="3 5" id="KW-1133">Transmembrane helix</keyword>
<feature type="transmembrane region" description="Helical" evidence="5">
    <location>
        <begin position="191"/>
        <end position="208"/>
    </location>
</feature>
<sequence>MGDSMLFAHSSASSSAPIGLNYQLVSSAAPSFALNSNDWIKSNFPSKDSYVLELNLESSNQQSTVQSSAIEFSGIDFDLVQEMLSHLLNGYLTLFSVFSGILLNCLCIYVFVTFQRTGSPVIQYYLVTLTCWQTALLANAFLLYCLPTLLFGHVVSSGPYVLLYPYAYAFANTTHTGSHRAIGKKSRVKRLMIAVSILAILFSAPRFFEVTTVYYCSGEGNATICEATVARTALPEDETYWTIYHIVLAMLFVTLAPCLLLFALTLRISLALRQSIVKRRALCAPSSELDGRNKKQNCSKKEHKANIMLVLVIAKFLISDILPTVADVLEHLVGNQVFMSSSLATLFVDFSNFLVVLNCSTNFWVFLFWGKRFRRCCVYLLADSALGHTLNKWIKIAVDSEFTSYYGQPRSSLTIKSDIRSRCSGDYGGGGNNAYKSSLMGPDSAATAAAMFLISAANRKASENSRMNITEERLLAINARTRPYYPQPGRKCSSVAQTGGVPRVQRAKSYAGVDVGSSASPTEAPTDYHLNRSSKNRLVGKVFVTLEELVTDVKAWIVEKNGERDFWARGIDRHPTKWEAVIEVDGEYAPE</sequence>
<evidence type="ECO:0000256" key="3">
    <source>
        <dbReference type="ARBA" id="ARBA00022989"/>
    </source>
</evidence>
<evidence type="ECO:0000259" key="6">
    <source>
        <dbReference type="PROSITE" id="PS50262"/>
    </source>
</evidence>
<organism evidence="7 8">
    <name type="scientific">Ditylenchus dipsaci</name>
    <dbReference type="NCBI Taxonomy" id="166011"/>
    <lineage>
        <taxon>Eukaryota</taxon>
        <taxon>Metazoa</taxon>
        <taxon>Ecdysozoa</taxon>
        <taxon>Nematoda</taxon>
        <taxon>Chromadorea</taxon>
        <taxon>Rhabditida</taxon>
        <taxon>Tylenchina</taxon>
        <taxon>Tylenchomorpha</taxon>
        <taxon>Sphaerularioidea</taxon>
        <taxon>Anguinidae</taxon>
        <taxon>Anguininae</taxon>
        <taxon>Ditylenchus</taxon>
    </lineage>
</organism>
<dbReference type="InterPro" id="IPR017452">
    <property type="entry name" value="GPCR_Rhodpsn_7TM"/>
</dbReference>
<evidence type="ECO:0000313" key="8">
    <source>
        <dbReference type="WBParaSite" id="jg13787"/>
    </source>
</evidence>
<dbReference type="Proteomes" id="UP000887574">
    <property type="component" value="Unplaced"/>
</dbReference>
<feature type="transmembrane region" description="Helical" evidence="5">
    <location>
        <begin position="150"/>
        <end position="171"/>
    </location>
</feature>
<evidence type="ECO:0000256" key="4">
    <source>
        <dbReference type="ARBA" id="ARBA00023136"/>
    </source>
</evidence>
<dbReference type="SUPFAM" id="SSF81321">
    <property type="entry name" value="Family A G protein-coupled receptor-like"/>
    <property type="match status" value="1"/>
</dbReference>
<keyword evidence="7" id="KW-1185">Reference proteome</keyword>
<feature type="domain" description="G-protein coupled receptors family 1 profile" evidence="6">
    <location>
        <begin position="161"/>
        <end position="366"/>
    </location>
</feature>
<feature type="transmembrane region" description="Helical" evidence="5">
    <location>
        <begin position="243"/>
        <end position="270"/>
    </location>
</feature>
<accession>A0A915CZ38</accession>
<dbReference type="PANTHER" id="PTHR46641">
    <property type="entry name" value="FMRFAMIDE RECEPTOR-RELATED"/>
    <property type="match status" value="1"/>
</dbReference>
<reference evidence="8" key="1">
    <citation type="submission" date="2022-11" db="UniProtKB">
        <authorList>
            <consortium name="WormBaseParasite"/>
        </authorList>
    </citation>
    <scope>IDENTIFICATION</scope>
</reference>
<dbReference type="InterPro" id="IPR052954">
    <property type="entry name" value="GPCR-Ligand_Int"/>
</dbReference>
<comment type="subcellular location">
    <subcellularLocation>
        <location evidence="1">Membrane</location>
    </subcellularLocation>
</comment>
<dbReference type="InterPro" id="IPR036397">
    <property type="entry name" value="RNaseH_sf"/>
</dbReference>
<evidence type="ECO:0000256" key="5">
    <source>
        <dbReference type="SAM" id="Phobius"/>
    </source>
</evidence>
<evidence type="ECO:0000313" key="7">
    <source>
        <dbReference type="Proteomes" id="UP000887574"/>
    </source>
</evidence>
<feature type="transmembrane region" description="Helical" evidence="5">
    <location>
        <begin position="91"/>
        <end position="112"/>
    </location>
</feature>
<dbReference type="WBParaSite" id="jg13787">
    <property type="protein sequence ID" value="jg13787"/>
    <property type="gene ID" value="jg13787"/>
</dbReference>
<dbReference type="Gene3D" id="1.20.1070.10">
    <property type="entry name" value="Rhodopsin 7-helix transmembrane proteins"/>
    <property type="match status" value="1"/>
</dbReference>
<protein>
    <submittedName>
        <fullName evidence="8">G-protein coupled receptors family 1 profile domain-containing protein</fullName>
    </submittedName>
</protein>
<keyword evidence="4 5" id="KW-0472">Membrane</keyword>
<dbReference type="GO" id="GO:0003676">
    <property type="term" value="F:nucleic acid binding"/>
    <property type="evidence" value="ECO:0007669"/>
    <property type="project" value="InterPro"/>
</dbReference>
<proteinExistence type="predicted"/>
<evidence type="ECO:0000256" key="2">
    <source>
        <dbReference type="ARBA" id="ARBA00022692"/>
    </source>
</evidence>
<feature type="transmembrane region" description="Helical" evidence="5">
    <location>
        <begin position="305"/>
        <end position="326"/>
    </location>
</feature>
<name>A0A915CZ38_9BILA</name>
<dbReference type="GO" id="GO:0016020">
    <property type="term" value="C:membrane"/>
    <property type="evidence" value="ECO:0007669"/>
    <property type="project" value="UniProtKB-SubCell"/>
</dbReference>
<dbReference type="Gene3D" id="3.30.420.10">
    <property type="entry name" value="Ribonuclease H-like superfamily/Ribonuclease H"/>
    <property type="match status" value="1"/>
</dbReference>
<dbReference type="CDD" id="cd14978">
    <property type="entry name" value="7tmA_FMRFamide_R-like"/>
    <property type="match status" value="1"/>
</dbReference>
<dbReference type="PROSITE" id="PS50262">
    <property type="entry name" value="G_PROTEIN_RECEP_F1_2"/>
    <property type="match status" value="1"/>
</dbReference>
<dbReference type="PANTHER" id="PTHR46641:SF14">
    <property type="entry name" value="G-PROTEIN COUPLED RECEPTORS FAMILY 1 PROFILE DOMAIN-CONTAINING PROTEIN"/>
    <property type="match status" value="1"/>
</dbReference>
<feature type="transmembrane region" description="Helical" evidence="5">
    <location>
        <begin position="124"/>
        <end position="144"/>
    </location>
</feature>